<sequence>MILKKSDYNSDQLWELIISQILEGDYTNHDLFLELLFDDDVPKNFSKMELQASSNPNAKYLSALCTPDPDIRLTLLVEAIELGNTKAMVMYATMLLEDSNTEVSKADQLDGFKLLEQAIELEDADAMFMKAIININTANNKYKNNKPQFDMLLSEALILLEKAIQLGNPQAMLRATEIYSQTKWGIFNLAKAISVYEKAKRCGKSDPVIEKKLSSIDSKKIAEELMELLWDDLITGQSFSSLTIGILSAYCKGKVLTRLQETPQGTSLRYLKDLRNNPTHPLCLILNDGKTEVMSPEFKSLMLHASSVANTREGFFQLFRSPLLKVKPEEVEAHLLSFVHPGSQIDRLMFLKDKTASEISSETISNSVVSLQN</sequence>
<dbReference type="EMBL" id="LNXW01000008">
    <property type="protein sequence ID" value="KTC82667.1"/>
    <property type="molecule type" value="Genomic_DNA"/>
</dbReference>
<proteinExistence type="predicted"/>
<evidence type="ECO:0000313" key="1">
    <source>
        <dbReference type="EMBL" id="KTC82667.1"/>
    </source>
</evidence>
<dbReference type="Proteomes" id="UP000054921">
    <property type="component" value="Unassembled WGS sequence"/>
</dbReference>
<reference evidence="1 2" key="1">
    <citation type="submission" date="2015-11" db="EMBL/GenBank/DDBJ databases">
        <title>Genomic analysis of 38 Legionella species identifies large and diverse effector repertoires.</title>
        <authorList>
            <person name="Burstein D."/>
            <person name="Amaro F."/>
            <person name="Zusman T."/>
            <person name="Lifshitz Z."/>
            <person name="Cohen O."/>
            <person name="Gilbert J.A."/>
            <person name="Pupko T."/>
            <person name="Shuman H.A."/>
            <person name="Segal G."/>
        </authorList>
    </citation>
    <scope>NUCLEOTIDE SEQUENCE [LARGE SCALE GENOMIC DNA]</scope>
    <source>
        <strain evidence="1 2">ORW</strain>
    </source>
</reference>
<organism evidence="1 2">
    <name type="scientific">Legionella cherrii</name>
    <dbReference type="NCBI Taxonomy" id="28084"/>
    <lineage>
        <taxon>Bacteria</taxon>
        <taxon>Pseudomonadati</taxon>
        <taxon>Pseudomonadota</taxon>
        <taxon>Gammaproteobacteria</taxon>
        <taxon>Legionellales</taxon>
        <taxon>Legionellaceae</taxon>
        <taxon>Legionella</taxon>
    </lineage>
</organism>
<dbReference type="RefSeq" id="WP_058387290.1">
    <property type="nucleotide sequence ID" value="NZ_LNXW01000008.1"/>
</dbReference>
<dbReference type="InterPro" id="IPR011990">
    <property type="entry name" value="TPR-like_helical_dom_sf"/>
</dbReference>
<dbReference type="SUPFAM" id="SSF81901">
    <property type="entry name" value="HCP-like"/>
    <property type="match status" value="1"/>
</dbReference>
<evidence type="ECO:0000313" key="2">
    <source>
        <dbReference type="Proteomes" id="UP000054921"/>
    </source>
</evidence>
<dbReference type="PATRIC" id="fig|28084.5.peg.378"/>
<protein>
    <submittedName>
        <fullName evidence="1">Uncharacterized protein</fullName>
    </submittedName>
</protein>
<comment type="caution">
    <text evidence="1">The sequence shown here is derived from an EMBL/GenBank/DDBJ whole genome shotgun (WGS) entry which is preliminary data.</text>
</comment>
<dbReference type="Gene3D" id="1.25.40.10">
    <property type="entry name" value="Tetratricopeptide repeat domain"/>
    <property type="match status" value="1"/>
</dbReference>
<accession>A0A0W0SHK3</accession>
<name>A0A0W0SHK3_9GAMM</name>
<dbReference type="AlphaFoldDB" id="A0A0W0SHK3"/>
<gene>
    <name evidence="1" type="ORF">Lche_0347</name>
</gene>
<dbReference type="OrthoDB" id="5654327at2"/>